<dbReference type="Proteomes" id="UP000824120">
    <property type="component" value="Chromosome 5"/>
</dbReference>
<sequence>MEVKLGRGAVLVLLTGLRNGFADFGVGREAVVAADLQSLAAVHGVFKWIVYKLFLKRNPTLKMKMNKIEQK</sequence>
<keyword evidence="2" id="KW-1185">Reference proteome</keyword>
<evidence type="ECO:0000313" key="1">
    <source>
        <dbReference type="EMBL" id="KAG5607365.1"/>
    </source>
</evidence>
<proteinExistence type="predicted"/>
<comment type="caution">
    <text evidence="1">The sequence shown here is derived from an EMBL/GenBank/DDBJ whole genome shotgun (WGS) entry which is preliminary data.</text>
</comment>
<protein>
    <submittedName>
        <fullName evidence="1">Uncharacterized protein</fullName>
    </submittedName>
</protein>
<dbReference type="OrthoDB" id="10414891at2759"/>
<dbReference type="EMBL" id="JACXVP010000005">
    <property type="protein sequence ID" value="KAG5607365.1"/>
    <property type="molecule type" value="Genomic_DNA"/>
</dbReference>
<evidence type="ECO:0000313" key="2">
    <source>
        <dbReference type="Proteomes" id="UP000824120"/>
    </source>
</evidence>
<reference evidence="1 2" key="1">
    <citation type="submission" date="2020-09" db="EMBL/GenBank/DDBJ databases">
        <title>De no assembly of potato wild relative species, Solanum commersonii.</title>
        <authorList>
            <person name="Cho K."/>
        </authorList>
    </citation>
    <scope>NUCLEOTIDE SEQUENCE [LARGE SCALE GENOMIC DNA]</scope>
    <source>
        <strain evidence="1">LZ3.2</strain>
        <tissue evidence="1">Leaf</tissue>
    </source>
</reference>
<gene>
    <name evidence="1" type="ORF">H5410_028857</name>
</gene>
<accession>A0A9J5Z569</accession>
<dbReference type="AlphaFoldDB" id="A0A9J5Z569"/>
<name>A0A9J5Z569_SOLCO</name>
<organism evidence="1 2">
    <name type="scientific">Solanum commersonii</name>
    <name type="common">Commerson's wild potato</name>
    <name type="synonym">Commerson's nightshade</name>
    <dbReference type="NCBI Taxonomy" id="4109"/>
    <lineage>
        <taxon>Eukaryota</taxon>
        <taxon>Viridiplantae</taxon>
        <taxon>Streptophyta</taxon>
        <taxon>Embryophyta</taxon>
        <taxon>Tracheophyta</taxon>
        <taxon>Spermatophyta</taxon>
        <taxon>Magnoliopsida</taxon>
        <taxon>eudicotyledons</taxon>
        <taxon>Gunneridae</taxon>
        <taxon>Pentapetalae</taxon>
        <taxon>asterids</taxon>
        <taxon>lamiids</taxon>
        <taxon>Solanales</taxon>
        <taxon>Solanaceae</taxon>
        <taxon>Solanoideae</taxon>
        <taxon>Solaneae</taxon>
        <taxon>Solanum</taxon>
    </lineage>
</organism>